<organism evidence="2 3">
    <name type="scientific">Candidatus Bilamarchaeum dharawalense</name>
    <dbReference type="NCBI Taxonomy" id="2885759"/>
    <lineage>
        <taxon>Archaea</taxon>
        <taxon>Candidatus Micrarchaeota</taxon>
        <taxon>Candidatus Micrarchaeia</taxon>
        <taxon>Candidatus Anstonellales</taxon>
        <taxon>Candidatus Bilamarchaeaceae</taxon>
        <taxon>Candidatus Bilamarchaeum</taxon>
    </lineage>
</organism>
<gene>
    <name evidence="2" type="ORF">LFW2832_00405</name>
</gene>
<keyword evidence="1" id="KW-1133">Transmembrane helix</keyword>
<dbReference type="Proteomes" id="UP000789941">
    <property type="component" value="Unassembled WGS sequence"/>
</dbReference>
<evidence type="ECO:0000256" key="1">
    <source>
        <dbReference type="SAM" id="Phobius"/>
    </source>
</evidence>
<comment type="caution">
    <text evidence="2">The sequence shown here is derived from an EMBL/GenBank/DDBJ whole genome shotgun (WGS) entry which is preliminary data.</text>
</comment>
<sequence>MKFGSKKGQAVMEYLITYGLALFVILVVLGILVAVVIPALKPPEECQFTQPGFSCNQRQHVIVSSTADDSVRVILYLTNDQGSAVNVTGILCTTKPAGNIQKADITSFTAANAKLLASGAGQVFGNGTLVSQQVLCTNDAGTVVTLKPNSNFKGTVAILYKRTDDVQGAPTRMATAVLTGTVQEE</sequence>
<evidence type="ECO:0000313" key="3">
    <source>
        <dbReference type="Proteomes" id="UP000789941"/>
    </source>
</evidence>
<keyword evidence="1" id="KW-0812">Transmembrane</keyword>
<dbReference type="AlphaFoldDB" id="A0A5E4LNA8"/>
<evidence type="ECO:0000313" key="2">
    <source>
        <dbReference type="EMBL" id="VVC03495.1"/>
    </source>
</evidence>
<name>A0A5E4LNA8_9ARCH</name>
<protein>
    <submittedName>
        <fullName evidence="2">Uncharacterized protein</fullName>
    </submittedName>
</protein>
<reference evidence="2 3" key="1">
    <citation type="submission" date="2019-08" db="EMBL/GenBank/DDBJ databases">
        <authorList>
            <person name="Vazquez-Campos X."/>
        </authorList>
    </citation>
    <scope>NUCLEOTIDE SEQUENCE [LARGE SCALE GENOMIC DNA]</scope>
    <source>
        <strain evidence="2">LFW-283_2</strain>
    </source>
</reference>
<accession>A0A5E4LNA8</accession>
<proteinExistence type="predicted"/>
<feature type="transmembrane region" description="Helical" evidence="1">
    <location>
        <begin position="12"/>
        <end position="40"/>
    </location>
</feature>
<keyword evidence="1" id="KW-0472">Membrane</keyword>
<dbReference type="EMBL" id="CABMJJ010000007">
    <property type="protein sequence ID" value="VVC03495.1"/>
    <property type="molecule type" value="Genomic_DNA"/>
</dbReference>